<dbReference type="Proteomes" id="UP000230781">
    <property type="component" value="Chromosome"/>
</dbReference>
<reference evidence="2 3" key="1">
    <citation type="submission" date="2017-11" db="EMBL/GenBank/DDBJ databases">
        <title>Genome sequencing of Fusobacterium periodonticum KCOM 2555.</title>
        <authorList>
            <person name="Kook J.-K."/>
            <person name="Park S.-N."/>
            <person name="Lim Y.K."/>
        </authorList>
    </citation>
    <scope>NUCLEOTIDE SEQUENCE [LARGE SCALE GENOMIC DNA]</scope>
    <source>
        <strain evidence="2 3">KCOM 2555</strain>
    </source>
</reference>
<organism evidence="2 3">
    <name type="scientific">Fusobacterium pseudoperiodonticum</name>
    <dbReference type="NCBI Taxonomy" id="2663009"/>
    <lineage>
        <taxon>Bacteria</taxon>
        <taxon>Fusobacteriati</taxon>
        <taxon>Fusobacteriota</taxon>
        <taxon>Fusobacteriia</taxon>
        <taxon>Fusobacteriales</taxon>
        <taxon>Fusobacteriaceae</taxon>
        <taxon>Fusobacterium</taxon>
    </lineage>
</organism>
<name>A0A2D3PTN8_9FUSO</name>
<protein>
    <submittedName>
        <fullName evidence="2">Uncharacterized protein</fullName>
    </submittedName>
</protein>
<accession>A0A2D3PTN8</accession>
<feature type="region of interest" description="Disordered" evidence="1">
    <location>
        <begin position="338"/>
        <end position="358"/>
    </location>
</feature>
<evidence type="ECO:0000256" key="1">
    <source>
        <dbReference type="SAM" id="MobiDB-lite"/>
    </source>
</evidence>
<dbReference type="EMBL" id="CP024704">
    <property type="protein sequence ID" value="ATV71052.1"/>
    <property type="molecule type" value="Genomic_DNA"/>
</dbReference>
<gene>
    <name evidence="2" type="ORF">CTM98_10540</name>
</gene>
<dbReference type="AlphaFoldDB" id="A0A2D3PTN8"/>
<evidence type="ECO:0000313" key="3">
    <source>
        <dbReference type="Proteomes" id="UP000230781"/>
    </source>
</evidence>
<feature type="compositionally biased region" description="Basic and acidic residues" evidence="1">
    <location>
        <begin position="338"/>
        <end position="352"/>
    </location>
</feature>
<evidence type="ECO:0000313" key="2">
    <source>
        <dbReference type="EMBL" id="ATV71052.1"/>
    </source>
</evidence>
<sequence length="358" mass="42101">MSKFKELEEIKNDFEFYKKNLMNKNYLFIYSEFTNRQLSKLQNKIKLNNLKIFEINFKQNFFPHGLGIKIYNMKTFEFIEKLENNSLETKDYSTDVSRGQKRIALKNLPIVLRKPLIIGEYSKTKINFNADILLGTPGNNKNSTIGLLIGIIKSDMKNFNKYVPNSLQYEVAEGYIVKNTERKILFTLEKEKSQEKYNTILFKAKDILIHNLYYNETIKQYLSVELQEIIKKQITNYNCLTGEPINIENHSSGENKWIAKKEVEKLEIEKKENVKEKIGKIAVTMTEKEMEDYKKNRGMETKEITNPSNEKKLYIIPIPYYNISDLKITKEIEQKFVPMKEKEKSQEIDKSKGQGIGD</sequence>
<dbReference type="RefSeq" id="WP_100026969.1">
    <property type="nucleotide sequence ID" value="NZ_CP024704.1"/>
</dbReference>
<proteinExistence type="predicted"/>